<dbReference type="PRINTS" id="PR00420">
    <property type="entry name" value="RNGMNOXGNASE"/>
</dbReference>
<name>A0ABQ4GG30_9ACTN</name>
<feature type="compositionally biased region" description="Low complexity" evidence="4">
    <location>
        <begin position="101"/>
        <end position="118"/>
    </location>
</feature>
<evidence type="ECO:0000313" key="6">
    <source>
        <dbReference type="EMBL" id="GIH60387.1"/>
    </source>
</evidence>
<feature type="domain" description="FAD-binding" evidence="5">
    <location>
        <begin position="12"/>
        <end position="95"/>
    </location>
</feature>
<evidence type="ECO:0000256" key="1">
    <source>
        <dbReference type="ARBA" id="ARBA00001974"/>
    </source>
</evidence>
<evidence type="ECO:0000313" key="7">
    <source>
        <dbReference type="Proteomes" id="UP000660454"/>
    </source>
</evidence>
<gene>
    <name evidence="6" type="ORF">Msi02_12040</name>
</gene>
<dbReference type="InterPro" id="IPR002938">
    <property type="entry name" value="FAD-bd"/>
</dbReference>
<dbReference type="EMBL" id="BOOF01000004">
    <property type="protein sequence ID" value="GIH60387.1"/>
    <property type="molecule type" value="Genomic_DNA"/>
</dbReference>
<reference evidence="6 7" key="1">
    <citation type="submission" date="2021-01" db="EMBL/GenBank/DDBJ databases">
        <title>Whole genome shotgun sequence of Microbispora siamensis NBRC 104113.</title>
        <authorList>
            <person name="Komaki H."/>
            <person name="Tamura T."/>
        </authorList>
    </citation>
    <scope>NUCLEOTIDE SEQUENCE [LARGE SCALE GENOMIC DNA]</scope>
    <source>
        <strain evidence="6 7">NBRC 104113</strain>
    </source>
</reference>
<sequence>MSVTRAGAGDPCPEFDHVADRDEPVTLETLRTALIRIAGTDYGMHSPRRLSRHGDAARQAGRYREGRVLLAGDAAHIHFPAGGQGLNTGVQDALKSLKAIPGPARRGPVRGRPLGVSPSPRPRSRRVRSSAGTPRR</sequence>
<dbReference type="Proteomes" id="UP000660454">
    <property type="component" value="Unassembled WGS sequence"/>
</dbReference>
<feature type="region of interest" description="Disordered" evidence="4">
    <location>
        <begin position="1"/>
        <end position="20"/>
    </location>
</feature>
<comment type="caution">
    <text evidence="6">The sequence shown here is derived from an EMBL/GenBank/DDBJ whole genome shotgun (WGS) entry which is preliminary data.</text>
</comment>
<dbReference type="PANTHER" id="PTHR43004">
    <property type="entry name" value="TRK SYSTEM POTASSIUM UPTAKE PROTEIN"/>
    <property type="match status" value="1"/>
</dbReference>
<dbReference type="SUPFAM" id="SSF51905">
    <property type="entry name" value="FAD/NAD(P)-binding domain"/>
    <property type="match status" value="1"/>
</dbReference>
<feature type="region of interest" description="Disordered" evidence="4">
    <location>
        <begin position="97"/>
        <end position="136"/>
    </location>
</feature>
<comment type="cofactor">
    <cofactor evidence="1">
        <name>FAD</name>
        <dbReference type="ChEBI" id="CHEBI:57692"/>
    </cofactor>
</comment>
<evidence type="ECO:0000259" key="5">
    <source>
        <dbReference type="Pfam" id="PF01494"/>
    </source>
</evidence>
<dbReference type="InterPro" id="IPR050641">
    <property type="entry name" value="RIFMO-like"/>
</dbReference>
<proteinExistence type="predicted"/>
<evidence type="ECO:0000256" key="3">
    <source>
        <dbReference type="ARBA" id="ARBA00022827"/>
    </source>
</evidence>
<evidence type="ECO:0000256" key="2">
    <source>
        <dbReference type="ARBA" id="ARBA00022630"/>
    </source>
</evidence>
<feature type="compositionally biased region" description="Basic residues" evidence="4">
    <location>
        <begin position="122"/>
        <end position="136"/>
    </location>
</feature>
<accession>A0ABQ4GG30</accession>
<dbReference type="Pfam" id="PF01494">
    <property type="entry name" value="FAD_binding_3"/>
    <property type="match status" value="1"/>
</dbReference>
<keyword evidence="2" id="KW-0285">Flavoprotein</keyword>
<dbReference type="PANTHER" id="PTHR43004:SF19">
    <property type="entry name" value="BINDING MONOOXYGENASE, PUTATIVE (JCVI)-RELATED"/>
    <property type="match status" value="1"/>
</dbReference>
<keyword evidence="7" id="KW-1185">Reference proteome</keyword>
<dbReference type="InterPro" id="IPR036188">
    <property type="entry name" value="FAD/NAD-bd_sf"/>
</dbReference>
<dbReference type="Gene3D" id="3.50.50.60">
    <property type="entry name" value="FAD/NAD(P)-binding domain"/>
    <property type="match status" value="1"/>
</dbReference>
<keyword evidence="3" id="KW-0274">FAD</keyword>
<organism evidence="6 7">
    <name type="scientific">Microbispora siamensis</name>
    <dbReference type="NCBI Taxonomy" id="564413"/>
    <lineage>
        <taxon>Bacteria</taxon>
        <taxon>Bacillati</taxon>
        <taxon>Actinomycetota</taxon>
        <taxon>Actinomycetes</taxon>
        <taxon>Streptosporangiales</taxon>
        <taxon>Streptosporangiaceae</taxon>
        <taxon>Microbispora</taxon>
    </lineage>
</organism>
<protein>
    <recommendedName>
        <fullName evidence="5">FAD-binding domain-containing protein</fullName>
    </recommendedName>
</protein>
<dbReference type="Gene3D" id="3.30.70.2450">
    <property type="match status" value="1"/>
</dbReference>
<evidence type="ECO:0000256" key="4">
    <source>
        <dbReference type="SAM" id="MobiDB-lite"/>
    </source>
</evidence>